<dbReference type="GeneID" id="24724690"/>
<sequence>MKILQEEKDYWAAQCLEAREQAERANALADTYLSSYETEEKRRMELEERFELLFELMGIMQRTGYTTSVALNRVTADALREHCKRAEEYVRPKGRQSKVDRKDLVLMAWRNPTNGSFYPDARPLSAEESKRVQRILKTGNKIALYAIDPDHAEE</sequence>
<name>A0A0A7DUM3_9CAUD</name>
<accession>A0A0A7DUM3</accession>
<dbReference type="KEGG" id="vg:24724690"/>
<dbReference type="RefSeq" id="YP_009152250.1">
    <property type="nucleotide sequence ID" value="NC_027383.1"/>
</dbReference>
<dbReference type="EMBL" id="KM896878">
    <property type="protein sequence ID" value="AIX11788.1"/>
    <property type="molecule type" value="Genomic_DNA"/>
</dbReference>
<reference evidence="2" key="1">
    <citation type="submission" date="2014-10" db="EMBL/GenBank/DDBJ databases">
        <title>Isolation of Enterobacteria phage from goat faeces.</title>
        <authorList>
            <person name="Sellvam D."/>
            <person name="Mat Arip Y."/>
        </authorList>
    </citation>
    <scope>NUCLEOTIDE SEQUENCE [LARGE SCALE GENOMIC DNA]</scope>
</reference>
<organism evidence="1 2">
    <name type="scientific">Escherichia phage YD-2008.s</name>
    <dbReference type="NCBI Taxonomy" id="1567004"/>
    <lineage>
        <taxon>Viruses</taxon>
        <taxon>Duplodnaviria</taxon>
        <taxon>Heunggongvirae</taxon>
        <taxon>Uroviricota</taxon>
        <taxon>Caudoviricetes</taxon>
        <taxon>Dhillonvirus</taxon>
        <taxon>Dhillonvirus YD2008s</taxon>
    </lineage>
</organism>
<evidence type="ECO:0000313" key="2">
    <source>
        <dbReference type="Proteomes" id="UP000031204"/>
    </source>
</evidence>
<dbReference type="Proteomes" id="UP000031204">
    <property type="component" value="Segment"/>
</dbReference>
<gene>
    <name evidence="1" type="ORF">EpYD_09</name>
</gene>
<dbReference type="OrthoDB" id="12830at10239"/>
<protein>
    <submittedName>
        <fullName evidence="1">Uncharacterized protein</fullName>
    </submittedName>
</protein>
<evidence type="ECO:0000313" key="1">
    <source>
        <dbReference type="EMBL" id="AIX11788.1"/>
    </source>
</evidence>
<reference evidence="1 2" key="2">
    <citation type="journal article" date="2015" name="Annu Int Conf Syiah Kuala Univ">
        <title>Partial genomic characterization on potentially new bacteriophage: New addition to ICTV database?</title>
        <authorList>
            <person name="Sellvam D."/>
            <person name="Mat Arip Y."/>
        </authorList>
    </citation>
    <scope>NUCLEOTIDE SEQUENCE [LARGE SCALE GENOMIC DNA]</scope>
</reference>
<proteinExistence type="predicted"/>
<keyword evidence="2" id="KW-1185">Reference proteome</keyword>